<reference evidence="1" key="1">
    <citation type="submission" date="2014-11" db="EMBL/GenBank/DDBJ databases">
        <authorList>
            <person name="Amaro Gonzalez C."/>
        </authorList>
    </citation>
    <scope>NUCLEOTIDE SEQUENCE</scope>
</reference>
<protein>
    <submittedName>
        <fullName evidence="1">Uncharacterized protein</fullName>
    </submittedName>
</protein>
<evidence type="ECO:0000313" key="1">
    <source>
        <dbReference type="EMBL" id="JAH43482.1"/>
    </source>
</evidence>
<dbReference type="AlphaFoldDB" id="A0A0E9SQG0"/>
<sequence>MSSGSQRRWRYRWRSTCRTFSLH</sequence>
<dbReference type="EMBL" id="GBXM01065095">
    <property type="protein sequence ID" value="JAH43482.1"/>
    <property type="molecule type" value="Transcribed_RNA"/>
</dbReference>
<name>A0A0E9SQG0_ANGAN</name>
<accession>A0A0E9SQG0</accession>
<proteinExistence type="predicted"/>
<organism evidence="1">
    <name type="scientific">Anguilla anguilla</name>
    <name type="common">European freshwater eel</name>
    <name type="synonym">Muraena anguilla</name>
    <dbReference type="NCBI Taxonomy" id="7936"/>
    <lineage>
        <taxon>Eukaryota</taxon>
        <taxon>Metazoa</taxon>
        <taxon>Chordata</taxon>
        <taxon>Craniata</taxon>
        <taxon>Vertebrata</taxon>
        <taxon>Euteleostomi</taxon>
        <taxon>Actinopterygii</taxon>
        <taxon>Neopterygii</taxon>
        <taxon>Teleostei</taxon>
        <taxon>Anguilliformes</taxon>
        <taxon>Anguillidae</taxon>
        <taxon>Anguilla</taxon>
    </lineage>
</organism>
<reference evidence="1" key="2">
    <citation type="journal article" date="2015" name="Fish Shellfish Immunol.">
        <title>Early steps in the European eel (Anguilla anguilla)-Vibrio vulnificus interaction in the gills: Role of the RtxA13 toxin.</title>
        <authorList>
            <person name="Callol A."/>
            <person name="Pajuelo D."/>
            <person name="Ebbesson L."/>
            <person name="Teles M."/>
            <person name="MacKenzie S."/>
            <person name="Amaro C."/>
        </authorList>
    </citation>
    <scope>NUCLEOTIDE SEQUENCE</scope>
</reference>